<name>A0A7Z0M752_9STRE</name>
<reference evidence="1 2" key="1">
    <citation type="submission" date="2020-07" db="EMBL/GenBank/DDBJ databases">
        <title>MOT database genomes.</title>
        <authorList>
            <person name="Joseph S."/>
            <person name="Aduse-Opoku J."/>
            <person name="Hashim A."/>
            <person name="Wade W."/>
            <person name="Curtis M."/>
        </authorList>
    </citation>
    <scope>NUCLEOTIDE SEQUENCE [LARGE SCALE GENOMIC DNA]</scope>
    <source>
        <strain evidence="1 2">STR</strain>
    </source>
</reference>
<proteinExistence type="predicted"/>
<dbReference type="RefSeq" id="WP_179925345.1">
    <property type="nucleotide sequence ID" value="NZ_JACBXX010000125.1"/>
</dbReference>
<sequence length="72" mass="8526">MNYIEFFEVEVPNWMRQSNQVMANVGFATDDYWRWVVHSMGALCKKYGDDELVRGQCSLIFEWLEGKAKEVE</sequence>
<gene>
    <name evidence="1" type="ORF">HZY94_05475</name>
</gene>
<comment type="caution">
    <text evidence="1">The sequence shown here is derived from an EMBL/GenBank/DDBJ whole genome shotgun (WGS) entry which is preliminary data.</text>
</comment>
<protein>
    <recommendedName>
        <fullName evidence="3">Phage associated protein</fullName>
    </recommendedName>
</protein>
<dbReference type="AlphaFoldDB" id="A0A7Z0M752"/>
<dbReference type="Proteomes" id="UP000589521">
    <property type="component" value="Unassembled WGS sequence"/>
</dbReference>
<accession>A0A7Z0M752</accession>
<evidence type="ECO:0000313" key="2">
    <source>
        <dbReference type="Proteomes" id="UP000589521"/>
    </source>
</evidence>
<organism evidence="1 2">
    <name type="scientific">Streptococcus danieliae</name>
    <dbReference type="NCBI Taxonomy" id="747656"/>
    <lineage>
        <taxon>Bacteria</taxon>
        <taxon>Bacillati</taxon>
        <taxon>Bacillota</taxon>
        <taxon>Bacilli</taxon>
        <taxon>Lactobacillales</taxon>
        <taxon>Streptococcaceae</taxon>
        <taxon>Streptococcus</taxon>
    </lineage>
</organism>
<dbReference type="EMBL" id="JACBXX010000125">
    <property type="protein sequence ID" value="NYS96627.1"/>
    <property type="molecule type" value="Genomic_DNA"/>
</dbReference>
<evidence type="ECO:0008006" key="3">
    <source>
        <dbReference type="Google" id="ProtNLM"/>
    </source>
</evidence>
<evidence type="ECO:0000313" key="1">
    <source>
        <dbReference type="EMBL" id="NYS96627.1"/>
    </source>
</evidence>